<name>A0A1C3NYH2_9ACTN</name>
<feature type="domain" description="Lipid/polyisoprenoid-binding YceI-like" evidence="2">
    <location>
        <begin position="5"/>
        <end position="182"/>
    </location>
</feature>
<accession>A0A1C3NYH2</accession>
<comment type="similarity">
    <text evidence="1">Belongs to the UPF0312 family.</text>
</comment>
<keyword evidence="4" id="KW-1185">Reference proteome</keyword>
<dbReference type="Proteomes" id="UP000199013">
    <property type="component" value="Unassembled WGS sequence"/>
</dbReference>
<gene>
    <name evidence="3" type="ORF">FDG2_2836</name>
</gene>
<evidence type="ECO:0000256" key="1">
    <source>
        <dbReference type="ARBA" id="ARBA00008812"/>
    </source>
</evidence>
<dbReference type="InterPro" id="IPR036761">
    <property type="entry name" value="TTHA0802/YceI-like_sf"/>
</dbReference>
<evidence type="ECO:0000313" key="4">
    <source>
        <dbReference type="Proteomes" id="UP000199013"/>
    </source>
</evidence>
<dbReference type="Gene3D" id="2.40.128.110">
    <property type="entry name" value="Lipid/polyisoprenoid-binding, YceI-like"/>
    <property type="match status" value="1"/>
</dbReference>
<dbReference type="EMBL" id="FLUV01001197">
    <property type="protein sequence ID" value="SBW22581.1"/>
    <property type="molecule type" value="Genomic_DNA"/>
</dbReference>
<dbReference type="PANTHER" id="PTHR34406">
    <property type="entry name" value="PROTEIN YCEI"/>
    <property type="match status" value="1"/>
</dbReference>
<protein>
    <submittedName>
        <fullName evidence="3">YceI like family protein</fullName>
    </submittedName>
</protein>
<evidence type="ECO:0000259" key="2">
    <source>
        <dbReference type="SMART" id="SM00867"/>
    </source>
</evidence>
<dbReference type="SUPFAM" id="SSF101874">
    <property type="entry name" value="YceI-like"/>
    <property type="match status" value="1"/>
</dbReference>
<dbReference type="InterPro" id="IPR007372">
    <property type="entry name" value="Lipid/polyisoprenoid-bd_YceI"/>
</dbReference>
<dbReference type="PANTHER" id="PTHR34406:SF1">
    <property type="entry name" value="PROTEIN YCEI"/>
    <property type="match status" value="1"/>
</dbReference>
<sequence>MVMTRWFFEPGHTGAEFKARHMMLTYVRGQIKNIHGFVEFDPDEPEKARVEATLDATGVYTGEPTRDAHLRSADFFDVEHHPTWTFAGTRVAQLSATEFELTGDLTVRGVTRPVTVNVTYLGQWDTPWWENGRDLGPRRRAGFVATTRINRHDFAVSWNDVVDRGGVVVSDMVDVSVDVEAVLEPAAAGSA</sequence>
<dbReference type="AlphaFoldDB" id="A0A1C3NYH2"/>
<dbReference type="SMART" id="SM00867">
    <property type="entry name" value="YceI"/>
    <property type="match status" value="1"/>
</dbReference>
<reference evidence="4" key="1">
    <citation type="submission" date="2016-02" db="EMBL/GenBank/DDBJ databases">
        <authorList>
            <person name="Wibberg D."/>
        </authorList>
    </citation>
    <scope>NUCLEOTIDE SEQUENCE [LARGE SCALE GENOMIC DNA]</scope>
</reference>
<organism evidence="3 4">
    <name type="scientific">Candidatus Protofrankia californiensis</name>
    <dbReference type="NCBI Taxonomy" id="1839754"/>
    <lineage>
        <taxon>Bacteria</taxon>
        <taxon>Bacillati</taxon>
        <taxon>Actinomycetota</taxon>
        <taxon>Actinomycetes</taxon>
        <taxon>Frankiales</taxon>
        <taxon>Frankiaceae</taxon>
        <taxon>Protofrankia</taxon>
    </lineage>
</organism>
<proteinExistence type="inferred from homology"/>
<evidence type="ECO:0000313" key="3">
    <source>
        <dbReference type="EMBL" id="SBW22581.1"/>
    </source>
</evidence>
<dbReference type="Pfam" id="PF04264">
    <property type="entry name" value="YceI"/>
    <property type="match status" value="1"/>
</dbReference>